<dbReference type="GO" id="GO:0012505">
    <property type="term" value="C:endomembrane system"/>
    <property type="evidence" value="ECO:0007669"/>
    <property type="project" value="UniProtKB-SubCell"/>
</dbReference>
<dbReference type="Gene3D" id="1.20.120.1630">
    <property type="match status" value="1"/>
</dbReference>
<evidence type="ECO:0000256" key="5">
    <source>
        <dbReference type="SAM" id="Phobius"/>
    </source>
</evidence>
<evidence type="ECO:0000256" key="2">
    <source>
        <dbReference type="ARBA" id="ARBA00022692"/>
    </source>
</evidence>
<dbReference type="AlphaFoldDB" id="A0A1H8GC67"/>
<name>A0A1H8GC67_9RHOB</name>
<dbReference type="GO" id="GO:0032259">
    <property type="term" value="P:methylation"/>
    <property type="evidence" value="ECO:0007669"/>
    <property type="project" value="UniProtKB-KW"/>
</dbReference>
<evidence type="ECO:0000256" key="1">
    <source>
        <dbReference type="ARBA" id="ARBA00004127"/>
    </source>
</evidence>
<dbReference type="Proteomes" id="UP000183002">
    <property type="component" value="Unassembled WGS sequence"/>
</dbReference>
<protein>
    <submittedName>
        <fullName evidence="6">Protein-S-isoprenylcysteine O-methyltransferase Ste14</fullName>
    </submittedName>
</protein>
<comment type="subcellular location">
    <subcellularLocation>
        <location evidence="1">Endomembrane system</location>
        <topology evidence="1">Multi-pass membrane protein</topology>
    </subcellularLocation>
</comment>
<reference evidence="6 7" key="1">
    <citation type="submission" date="2016-10" db="EMBL/GenBank/DDBJ databases">
        <authorList>
            <person name="de Groot N.N."/>
        </authorList>
    </citation>
    <scope>NUCLEOTIDE SEQUENCE [LARGE SCALE GENOMIC DNA]</scope>
    <source>
        <strain evidence="6 7">CGMCC 1.10836</strain>
    </source>
</reference>
<keyword evidence="7" id="KW-1185">Reference proteome</keyword>
<keyword evidence="4 5" id="KW-0472">Membrane</keyword>
<dbReference type="STRING" id="1077947.SAMN05216227_101374"/>
<sequence>MQRFEWPPVWLAVGLAAIWGLGRVVSFGSPALVTLGWAIIATGLIFMGLAVFEMTRARTTVIPRRRASHLVTTGVFRYSRNPIYLGDSLILLGACLIWSSPLGLAVVPAFVFVITQRFIKAEEAALAQYFGPDYAAWSTNTRRWV</sequence>
<evidence type="ECO:0000313" key="7">
    <source>
        <dbReference type="Proteomes" id="UP000183002"/>
    </source>
</evidence>
<organism evidence="6 7">
    <name type="scientific">Pseudorhodobacter antarcticus</name>
    <dbReference type="NCBI Taxonomy" id="1077947"/>
    <lineage>
        <taxon>Bacteria</taxon>
        <taxon>Pseudomonadati</taxon>
        <taxon>Pseudomonadota</taxon>
        <taxon>Alphaproteobacteria</taxon>
        <taxon>Rhodobacterales</taxon>
        <taxon>Paracoccaceae</taxon>
        <taxon>Pseudorhodobacter</taxon>
    </lineage>
</organism>
<feature type="transmembrane region" description="Helical" evidence="5">
    <location>
        <begin position="6"/>
        <end position="25"/>
    </location>
</feature>
<gene>
    <name evidence="6" type="ORF">SAMN05216227_101374</name>
</gene>
<dbReference type="PANTHER" id="PTHR12714:SF24">
    <property type="entry name" value="SLR1182 PROTEIN"/>
    <property type="match status" value="1"/>
</dbReference>
<dbReference type="GO" id="GO:0008168">
    <property type="term" value="F:methyltransferase activity"/>
    <property type="evidence" value="ECO:0007669"/>
    <property type="project" value="UniProtKB-KW"/>
</dbReference>
<dbReference type="EMBL" id="FOCO01000013">
    <property type="protein sequence ID" value="SEN41360.1"/>
    <property type="molecule type" value="Genomic_DNA"/>
</dbReference>
<keyword evidence="2 5" id="KW-0812">Transmembrane</keyword>
<feature type="transmembrane region" description="Helical" evidence="5">
    <location>
        <begin position="32"/>
        <end position="52"/>
    </location>
</feature>
<dbReference type="RefSeq" id="WP_050518203.1">
    <property type="nucleotide sequence ID" value="NZ_FOCO01000013.1"/>
</dbReference>
<evidence type="ECO:0000256" key="4">
    <source>
        <dbReference type="ARBA" id="ARBA00023136"/>
    </source>
</evidence>
<accession>A0A1H8GC67</accession>
<evidence type="ECO:0000313" key="6">
    <source>
        <dbReference type="EMBL" id="SEN41360.1"/>
    </source>
</evidence>
<keyword evidence="3 5" id="KW-1133">Transmembrane helix</keyword>
<keyword evidence="6" id="KW-0489">Methyltransferase</keyword>
<dbReference type="Pfam" id="PF04191">
    <property type="entry name" value="PEMT"/>
    <property type="match status" value="1"/>
</dbReference>
<dbReference type="OrthoDB" id="9811969at2"/>
<proteinExistence type="predicted"/>
<keyword evidence="6" id="KW-0808">Transferase</keyword>
<dbReference type="PANTHER" id="PTHR12714">
    <property type="entry name" value="PROTEIN-S ISOPRENYLCYSTEINE O-METHYLTRANSFERASE"/>
    <property type="match status" value="1"/>
</dbReference>
<evidence type="ECO:0000256" key="3">
    <source>
        <dbReference type="ARBA" id="ARBA00022989"/>
    </source>
</evidence>
<dbReference type="InterPro" id="IPR007318">
    <property type="entry name" value="Phopholipid_MeTrfase"/>
</dbReference>
<feature type="transmembrane region" description="Helical" evidence="5">
    <location>
        <begin position="89"/>
        <end position="114"/>
    </location>
</feature>